<feature type="domain" description="HD" evidence="11">
    <location>
        <begin position="311"/>
        <end position="383"/>
    </location>
</feature>
<evidence type="ECO:0000259" key="11">
    <source>
        <dbReference type="Pfam" id="PF01966"/>
    </source>
</evidence>
<dbReference type="PANTHER" id="PTHR47545:SF1">
    <property type="entry name" value="MULTIFUNCTIONAL CCA PROTEIN"/>
    <property type="match status" value="1"/>
</dbReference>
<keyword evidence="4" id="KW-0479">Metal-binding</keyword>
<dbReference type="InterPro" id="IPR006674">
    <property type="entry name" value="HD_domain"/>
</dbReference>
<dbReference type="GO" id="GO:0046872">
    <property type="term" value="F:metal ion binding"/>
    <property type="evidence" value="ECO:0007669"/>
    <property type="project" value="UniProtKB-KW"/>
</dbReference>
<evidence type="ECO:0000256" key="9">
    <source>
        <dbReference type="RuleBase" id="RU003953"/>
    </source>
</evidence>
<dbReference type="Proteomes" id="UP000230973">
    <property type="component" value="Unassembled WGS sequence"/>
</dbReference>
<gene>
    <name evidence="12" type="ORF">COY93_04360</name>
</gene>
<dbReference type="InterPro" id="IPR003607">
    <property type="entry name" value="HD/PDEase_dom"/>
</dbReference>
<feature type="domain" description="Poly A polymerase head" evidence="10">
    <location>
        <begin position="34"/>
        <end position="168"/>
    </location>
</feature>
<accession>A0A2M7Q8W4</accession>
<evidence type="ECO:0000256" key="5">
    <source>
        <dbReference type="ARBA" id="ARBA00022741"/>
    </source>
</evidence>
<evidence type="ECO:0000256" key="3">
    <source>
        <dbReference type="ARBA" id="ARBA00022695"/>
    </source>
</evidence>
<dbReference type="AlphaFoldDB" id="A0A2M7Q8W4"/>
<evidence type="ECO:0000256" key="7">
    <source>
        <dbReference type="ARBA" id="ARBA00022842"/>
    </source>
</evidence>
<keyword evidence="1 9" id="KW-0808">Transferase</keyword>
<keyword evidence="3" id="KW-0548">Nucleotidyltransferase</keyword>
<dbReference type="GO" id="GO:0005524">
    <property type="term" value="F:ATP binding"/>
    <property type="evidence" value="ECO:0007669"/>
    <property type="project" value="UniProtKB-KW"/>
</dbReference>
<dbReference type="GO" id="GO:0016779">
    <property type="term" value="F:nucleotidyltransferase activity"/>
    <property type="evidence" value="ECO:0007669"/>
    <property type="project" value="UniProtKB-KW"/>
</dbReference>
<dbReference type="InterPro" id="IPR002646">
    <property type="entry name" value="PolA_pol_head_dom"/>
</dbReference>
<evidence type="ECO:0000256" key="1">
    <source>
        <dbReference type="ARBA" id="ARBA00022679"/>
    </source>
</evidence>
<dbReference type="Gene3D" id="1.10.3090.10">
    <property type="entry name" value="cca-adding enzyme, domain 2"/>
    <property type="match status" value="1"/>
</dbReference>
<dbReference type="CDD" id="cd05398">
    <property type="entry name" value="NT_ClassII-CCAase"/>
    <property type="match status" value="1"/>
</dbReference>
<evidence type="ECO:0000259" key="10">
    <source>
        <dbReference type="Pfam" id="PF01743"/>
    </source>
</evidence>
<keyword evidence="6" id="KW-0067">ATP-binding</keyword>
<dbReference type="PANTHER" id="PTHR47545">
    <property type="entry name" value="MULTIFUNCTIONAL CCA PROTEIN"/>
    <property type="match status" value="1"/>
</dbReference>
<dbReference type="Gene3D" id="3.30.460.10">
    <property type="entry name" value="Beta Polymerase, domain 2"/>
    <property type="match status" value="1"/>
</dbReference>
<dbReference type="InterPro" id="IPR043519">
    <property type="entry name" value="NT_sf"/>
</dbReference>
<dbReference type="Pfam" id="PF01743">
    <property type="entry name" value="PolyA_pol"/>
    <property type="match status" value="1"/>
</dbReference>
<dbReference type="EMBL" id="PFLC01000058">
    <property type="protein sequence ID" value="PIY61949.1"/>
    <property type="molecule type" value="Genomic_DNA"/>
</dbReference>
<keyword evidence="7" id="KW-0460">Magnesium</keyword>
<comment type="caution">
    <text evidence="12">The sequence shown here is derived from an EMBL/GenBank/DDBJ whole genome shotgun (WGS) entry which is preliminary data.</text>
</comment>
<keyword evidence="2" id="KW-0819">tRNA processing</keyword>
<sequence>MIESDRQKLQDLSRRSQLGFLATVRERLPRSEWFLVGGAVRDALLGRIDGAQDLDLVVRGVGLDELTAVLEGMGQVDAVGRSFGVLKFRSDGSASGQPAIDIAWPRTERAGGSGAYRDFEVSFDPDLPIEDDLSRRDFTVNAMAWDFAHEELIDPFSGRDDLERKLVRSVEDPDARLSEDLSRVLRAIRFACQLGFDIEEQTWAACVRLASKLNGTHQADNGENVRVVPYETVAKELVMSLKADASRAMGLLLDGGLVKALLPELGRTVGTEQPIEYHSEGDVWTHTMLALERATSPEFGRFFDGETPTVETLLAIVLHDVGKPGTMNFHSDGHISFHGHDLIGADLARGLVERLRLSSAAGETLRPDRIWWLVRWHMFPLLVDLDHVRKTRLAALFLDDPEAGRQLLQLSCCDRLASISEGGESNLDGLIHLMDELKELAGRSANRTRWLLSGEEAMETLGLEPGPEVGRLLEELHEAQLSGEIYDSDGAKDWLLRQRKAERRND</sequence>
<keyword evidence="8 9" id="KW-0694">RNA-binding</keyword>
<name>A0A2M7Q8W4_9BACT</name>
<organism evidence="12 13">
    <name type="scientific">Candidatus Uhrbacteria bacterium CG_4_10_14_0_8_um_filter_58_22</name>
    <dbReference type="NCBI Taxonomy" id="1975029"/>
    <lineage>
        <taxon>Bacteria</taxon>
        <taxon>Candidatus Uhriibacteriota</taxon>
    </lineage>
</organism>
<reference evidence="13" key="1">
    <citation type="submission" date="2017-09" db="EMBL/GenBank/DDBJ databases">
        <title>Depth-based differentiation of microbial function through sediment-hosted aquifers and enrichment of novel symbionts in the deep terrestrial subsurface.</title>
        <authorList>
            <person name="Probst A.J."/>
            <person name="Ladd B."/>
            <person name="Jarett J.K."/>
            <person name="Geller-Mcgrath D.E."/>
            <person name="Sieber C.M.K."/>
            <person name="Emerson J.B."/>
            <person name="Anantharaman K."/>
            <person name="Thomas B.C."/>
            <person name="Malmstrom R."/>
            <person name="Stieglmeier M."/>
            <person name="Klingl A."/>
            <person name="Woyke T."/>
            <person name="Ryan C.M."/>
            <person name="Banfield J.F."/>
        </authorList>
    </citation>
    <scope>NUCLEOTIDE SEQUENCE [LARGE SCALE GENOMIC DNA]</scope>
</reference>
<evidence type="ECO:0000313" key="12">
    <source>
        <dbReference type="EMBL" id="PIY61949.1"/>
    </source>
</evidence>
<dbReference type="SUPFAM" id="SSF81301">
    <property type="entry name" value="Nucleotidyltransferase"/>
    <property type="match status" value="1"/>
</dbReference>
<evidence type="ECO:0000256" key="6">
    <source>
        <dbReference type="ARBA" id="ARBA00022840"/>
    </source>
</evidence>
<dbReference type="GO" id="GO:0008033">
    <property type="term" value="P:tRNA processing"/>
    <property type="evidence" value="ECO:0007669"/>
    <property type="project" value="UniProtKB-KW"/>
</dbReference>
<dbReference type="SUPFAM" id="SSF81891">
    <property type="entry name" value="Poly A polymerase C-terminal region-like"/>
    <property type="match status" value="1"/>
</dbReference>
<dbReference type="InterPro" id="IPR050124">
    <property type="entry name" value="tRNA_CCA-adding_enzyme"/>
</dbReference>
<keyword evidence="5" id="KW-0547">Nucleotide-binding</keyword>
<dbReference type="Pfam" id="PF01966">
    <property type="entry name" value="HD"/>
    <property type="match status" value="1"/>
</dbReference>
<comment type="similarity">
    <text evidence="9">Belongs to the tRNA nucleotidyltransferase/poly(A) polymerase family.</text>
</comment>
<evidence type="ECO:0000256" key="2">
    <source>
        <dbReference type="ARBA" id="ARBA00022694"/>
    </source>
</evidence>
<evidence type="ECO:0000256" key="4">
    <source>
        <dbReference type="ARBA" id="ARBA00022723"/>
    </source>
</evidence>
<dbReference type="CDD" id="cd00077">
    <property type="entry name" value="HDc"/>
    <property type="match status" value="1"/>
</dbReference>
<dbReference type="GO" id="GO:0003723">
    <property type="term" value="F:RNA binding"/>
    <property type="evidence" value="ECO:0007669"/>
    <property type="project" value="UniProtKB-KW"/>
</dbReference>
<evidence type="ECO:0000313" key="13">
    <source>
        <dbReference type="Proteomes" id="UP000230973"/>
    </source>
</evidence>
<evidence type="ECO:0000256" key="8">
    <source>
        <dbReference type="ARBA" id="ARBA00022884"/>
    </source>
</evidence>
<proteinExistence type="inferred from homology"/>
<protein>
    <submittedName>
        <fullName evidence="12">Uncharacterized protein</fullName>
    </submittedName>
</protein>